<dbReference type="EMBL" id="JBHUME010000014">
    <property type="protein sequence ID" value="MFD2614853.1"/>
    <property type="molecule type" value="Genomic_DNA"/>
</dbReference>
<evidence type="ECO:0000313" key="5">
    <source>
        <dbReference type="EMBL" id="MFD2614853.1"/>
    </source>
</evidence>
<evidence type="ECO:0000259" key="3">
    <source>
        <dbReference type="Pfam" id="PF13439"/>
    </source>
</evidence>
<reference evidence="6" key="1">
    <citation type="journal article" date="2019" name="Int. J. Syst. Evol. Microbiol.">
        <title>The Global Catalogue of Microorganisms (GCM) 10K type strain sequencing project: providing services to taxonomists for standard genome sequencing and annotation.</title>
        <authorList>
            <consortium name="The Broad Institute Genomics Platform"/>
            <consortium name="The Broad Institute Genome Sequencing Center for Infectious Disease"/>
            <person name="Wu L."/>
            <person name="Ma J."/>
        </authorList>
    </citation>
    <scope>NUCLEOTIDE SEQUENCE [LARGE SCALE GENOMIC DNA]</scope>
    <source>
        <strain evidence="6">KCTC 3950</strain>
    </source>
</reference>
<dbReference type="EC" id="2.4.-.-" evidence="5"/>
<dbReference type="RefSeq" id="WP_377606161.1">
    <property type="nucleotide sequence ID" value="NZ_JBHUME010000014.1"/>
</dbReference>
<dbReference type="InterPro" id="IPR028098">
    <property type="entry name" value="Glyco_trans_4-like_N"/>
</dbReference>
<evidence type="ECO:0000256" key="1">
    <source>
        <dbReference type="ARBA" id="ARBA00022676"/>
    </source>
</evidence>
<feature type="domain" description="Glycosyltransferase subfamily 4-like N-terminal" evidence="3">
    <location>
        <begin position="24"/>
        <end position="199"/>
    </location>
</feature>
<dbReference type="Pfam" id="PF26337">
    <property type="entry name" value="Gtf3_C"/>
    <property type="match status" value="1"/>
</dbReference>
<keyword evidence="6" id="KW-1185">Reference proteome</keyword>
<evidence type="ECO:0000259" key="4">
    <source>
        <dbReference type="Pfam" id="PF26337"/>
    </source>
</evidence>
<dbReference type="SUPFAM" id="SSF53756">
    <property type="entry name" value="UDP-Glycosyltransferase/glycogen phosphorylase"/>
    <property type="match status" value="1"/>
</dbReference>
<dbReference type="GO" id="GO:0016757">
    <property type="term" value="F:glycosyltransferase activity"/>
    <property type="evidence" value="ECO:0007669"/>
    <property type="project" value="UniProtKB-KW"/>
</dbReference>
<dbReference type="PANTHER" id="PTHR12526:SF629">
    <property type="entry name" value="TEICHURONIC ACID BIOSYNTHESIS GLYCOSYLTRANSFERASE TUAH-RELATED"/>
    <property type="match status" value="1"/>
</dbReference>
<dbReference type="PANTHER" id="PTHR12526">
    <property type="entry name" value="GLYCOSYLTRANSFERASE"/>
    <property type="match status" value="1"/>
</dbReference>
<feature type="domain" description="Glucosyltransferase 3-like C-terminal" evidence="4">
    <location>
        <begin position="270"/>
        <end position="348"/>
    </location>
</feature>
<sequence>MKLKVCMLVANHPFLDARIFKKEAKSLLKRGYDVTLVVPRKNGYLFDIDGSPFTDRFLEPSFLYEGIKIVTYHEQKESFAQRYSNVKSNKTGSFQNELTKTGLAQKADIYHAHEFSSLYSAVGIKRALSAEGMKVKLIYDSHEISPDPLSVQNSANKKKLLRMLDRMIKEVDYIITVSDAIKNWYIIRNPNIPVEVIYNSPPFAQDHHIKLFDDNGLTVCHEGNITRYKGNAELIFGIVFQCSKSMPFTFKIIGGTRQGKTLPVPSRISRYIKQTGWVEYHEIPEHMKDADIGWLHLDTSNSLNRTFALPNKFFSYLNNGIPVVVNKCCEMERIIRTHHCGLVINKTNPTVEDYAEAFEYMNRNRTRLQKMSVNARNAMKNWYCWEHMEKRLFLVYEHLSMARKKYFI</sequence>
<proteinExistence type="predicted"/>
<keyword evidence="2 5" id="KW-0808">Transferase</keyword>
<accession>A0ABW5PJ92</accession>
<gene>
    <name evidence="5" type="ORF">ACFSUF_20775</name>
</gene>
<comment type="caution">
    <text evidence="5">The sequence shown here is derived from an EMBL/GenBank/DDBJ whole genome shotgun (WGS) entry which is preliminary data.</text>
</comment>
<dbReference type="Gene3D" id="3.40.50.2000">
    <property type="entry name" value="Glycogen Phosphorylase B"/>
    <property type="match status" value="2"/>
</dbReference>
<dbReference type="Proteomes" id="UP001597541">
    <property type="component" value="Unassembled WGS sequence"/>
</dbReference>
<organism evidence="5 6">
    <name type="scientific">Paenibacillus gansuensis</name>
    <dbReference type="NCBI Taxonomy" id="306542"/>
    <lineage>
        <taxon>Bacteria</taxon>
        <taxon>Bacillati</taxon>
        <taxon>Bacillota</taxon>
        <taxon>Bacilli</taxon>
        <taxon>Bacillales</taxon>
        <taxon>Paenibacillaceae</taxon>
        <taxon>Paenibacillus</taxon>
    </lineage>
</organism>
<dbReference type="Pfam" id="PF13439">
    <property type="entry name" value="Glyco_transf_4"/>
    <property type="match status" value="1"/>
</dbReference>
<name>A0ABW5PJ92_9BACL</name>
<evidence type="ECO:0000256" key="2">
    <source>
        <dbReference type="ARBA" id="ARBA00022679"/>
    </source>
</evidence>
<keyword evidence="1 5" id="KW-0328">Glycosyltransferase</keyword>
<dbReference type="InterPro" id="IPR058592">
    <property type="entry name" value="Gtf3_C"/>
</dbReference>
<protein>
    <submittedName>
        <fullName evidence="5">Glycosyltransferase</fullName>
        <ecNumber evidence="5">2.4.-.-</ecNumber>
    </submittedName>
</protein>
<evidence type="ECO:0000313" key="6">
    <source>
        <dbReference type="Proteomes" id="UP001597541"/>
    </source>
</evidence>